<organism evidence="2 3">
    <name type="scientific">Luteolibacter luteus</name>
    <dbReference type="NCBI Taxonomy" id="2728835"/>
    <lineage>
        <taxon>Bacteria</taxon>
        <taxon>Pseudomonadati</taxon>
        <taxon>Verrucomicrobiota</taxon>
        <taxon>Verrucomicrobiia</taxon>
        <taxon>Verrucomicrobiales</taxon>
        <taxon>Verrucomicrobiaceae</taxon>
        <taxon>Luteolibacter</taxon>
    </lineage>
</organism>
<evidence type="ECO:0000313" key="3">
    <source>
        <dbReference type="Proteomes" id="UP000501812"/>
    </source>
</evidence>
<name>A0A858RKC0_9BACT</name>
<evidence type="ECO:0000256" key="1">
    <source>
        <dbReference type="SAM" id="MobiDB-lite"/>
    </source>
</evidence>
<dbReference type="InterPro" id="IPR010870">
    <property type="entry name" value="Porin_O/P"/>
</dbReference>
<dbReference type="Proteomes" id="UP000501812">
    <property type="component" value="Chromosome"/>
</dbReference>
<feature type="compositionally biased region" description="Basic and acidic residues" evidence="1">
    <location>
        <begin position="53"/>
        <end position="64"/>
    </location>
</feature>
<dbReference type="EMBL" id="CP051774">
    <property type="protein sequence ID" value="QJE96839.1"/>
    <property type="molecule type" value="Genomic_DNA"/>
</dbReference>
<evidence type="ECO:0008006" key="4">
    <source>
        <dbReference type="Google" id="ProtNLM"/>
    </source>
</evidence>
<feature type="compositionally biased region" description="Basic residues" evidence="1">
    <location>
        <begin position="37"/>
        <end position="52"/>
    </location>
</feature>
<reference evidence="2 3" key="1">
    <citation type="submission" date="2020-04" db="EMBL/GenBank/DDBJ databases">
        <title>Luteolibacter sp. G-1-1-1 isolated from soil.</title>
        <authorList>
            <person name="Dahal R.H."/>
        </authorList>
    </citation>
    <scope>NUCLEOTIDE SEQUENCE [LARGE SCALE GENOMIC DNA]</scope>
    <source>
        <strain evidence="2 3">G-1-1-1</strain>
    </source>
</reference>
<protein>
    <recommendedName>
        <fullName evidence="4">Alginate export domain-containing protein</fullName>
    </recommendedName>
</protein>
<gene>
    <name evidence="2" type="ORF">HHL09_13945</name>
</gene>
<dbReference type="InterPro" id="IPR023614">
    <property type="entry name" value="Porin_dom_sf"/>
</dbReference>
<feature type="region of interest" description="Disordered" evidence="1">
    <location>
        <begin position="23"/>
        <end position="86"/>
    </location>
</feature>
<dbReference type="SUPFAM" id="SSF56935">
    <property type="entry name" value="Porins"/>
    <property type="match status" value="1"/>
</dbReference>
<accession>A0A858RKC0</accession>
<feature type="compositionally biased region" description="Basic and acidic residues" evidence="1">
    <location>
        <begin position="23"/>
        <end position="36"/>
    </location>
</feature>
<feature type="compositionally biased region" description="Low complexity" evidence="1">
    <location>
        <begin position="67"/>
        <end position="86"/>
    </location>
</feature>
<keyword evidence="3" id="KW-1185">Reference proteome</keyword>
<sequence length="482" mass="54442">MKTLARIAFLSCLAVAMTPADLRAQDAQEPHKEHKSKDGKKKDGKKGKGKKNKDKDKAKKHEEVAPAASGDGAVAGTATDAPTDAKGAVVEPAPAIEHKNNGDWCAWLNDKPGLLYENKDNPWIDSFEVGGRFHYQAASIEGTDVNGLDFNDKYDEYRRLRLETKTGFLRYFTAEINVNLVKDDRFRDDFYSDLEWGYDRFDEASIEFDLHKAIGERGPFDDIKIKYGRMKLKMSEEIHMSSNEIYTIERSGIADKLGGNQSRPTGATLELEKGDWKLVTGVYSAEDDADFIGGWNDGQFYYGSLEWKATNDFRLLLDYSQNDLDDKPVVDDALGYAWAASLSAIYEKKNWGIITEAIYGDNGGANGLIARRQGDFHAFVVMPWYWIIEDRLQVVLQYQYLHSSESQGLQIPTRYVRADHENPAVDVDNGRGSEHHYLYGGLNYHICRDRIKLMGGVAYDDLTTRRSDVKALTYQIALRTSF</sequence>
<proteinExistence type="predicted"/>
<dbReference type="AlphaFoldDB" id="A0A858RKC0"/>
<dbReference type="Gene3D" id="2.40.160.10">
    <property type="entry name" value="Porin"/>
    <property type="match status" value="1"/>
</dbReference>
<dbReference type="KEGG" id="luo:HHL09_13945"/>
<dbReference type="RefSeq" id="WP_169455239.1">
    <property type="nucleotide sequence ID" value="NZ_CP051774.1"/>
</dbReference>
<evidence type="ECO:0000313" key="2">
    <source>
        <dbReference type="EMBL" id="QJE96839.1"/>
    </source>
</evidence>
<dbReference type="Pfam" id="PF07396">
    <property type="entry name" value="Porin_O_P"/>
    <property type="match status" value="1"/>
</dbReference>